<dbReference type="RefSeq" id="WP_211144040.1">
    <property type="nucleotide sequence ID" value="NZ_JAEEGB010000029.1"/>
</dbReference>
<dbReference type="Proteomes" id="UP000622687">
    <property type="component" value="Unassembled WGS sequence"/>
</dbReference>
<feature type="coiled-coil region" evidence="1">
    <location>
        <begin position="106"/>
        <end position="133"/>
    </location>
</feature>
<comment type="caution">
    <text evidence="3">The sequence shown here is derived from an EMBL/GenBank/DDBJ whole genome shotgun (WGS) entry which is preliminary data.</text>
</comment>
<feature type="domain" description="DnaA N-terminal" evidence="2">
    <location>
        <begin position="9"/>
        <end position="60"/>
    </location>
</feature>
<dbReference type="InterPro" id="IPR038454">
    <property type="entry name" value="DnaA_N_sf"/>
</dbReference>
<protein>
    <recommendedName>
        <fullName evidence="2">DnaA N-terminal domain-containing protein</fullName>
    </recommendedName>
</protein>
<dbReference type="AlphaFoldDB" id="A0A934HUR3"/>
<evidence type="ECO:0000256" key="1">
    <source>
        <dbReference type="SAM" id="Coils"/>
    </source>
</evidence>
<dbReference type="Pfam" id="PF11638">
    <property type="entry name" value="DnaA_N"/>
    <property type="match status" value="1"/>
</dbReference>
<dbReference type="Gene3D" id="3.30.300.180">
    <property type="match status" value="1"/>
</dbReference>
<accession>A0A934HUR3</accession>
<evidence type="ECO:0000313" key="3">
    <source>
        <dbReference type="EMBL" id="MBI6874655.1"/>
    </source>
</evidence>
<evidence type="ECO:0000259" key="2">
    <source>
        <dbReference type="Pfam" id="PF11638"/>
    </source>
</evidence>
<sequence length="191" mass="22612">MDFKDINTRVCQMIKSELTEISYSTWVKYLEKAYMEENNIIIKVPDSFVQGIVQSRYLSLYHSAYSHFRDGFRYEDILVEVDENLACHEKIVKNNIEENKIKICSANKMREIADRKNAEIEDVEKLFEEELKEIYDRITYNANVGKYKCAKILKYPNTHVIVQKIIDSLIENGYKIEIEEYAQETGLTIKW</sequence>
<dbReference type="InterPro" id="IPR024633">
    <property type="entry name" value="DnaA_N_dom"/>
</dbReference>
<organism evidence="3 4">
    <name type="scientific">Clostridium aciditolerans</name>
    <dbReference type="NCBI Taxonomy" id="339861"/>
    <lineage>
        <taxon>Bacteria</taxon>
        <taxon>Bacillati</taxon>
        <taxon>Bacillota</taxon>
        <taxon>Clostridia</taxon>
        <taxon>Eubacteriales</taxon>
        <taxon>Clostridiaceae</taxon>
        <taxon>Clostridium</taxon>
    </lineage>
</organism>
<keyword evidence="4" id="KW-1185">Reference proteome</keyword>
<keyword evidence="1" id="KW-0175">Coiled coil</keyword>
<gene>
    <name evidence="3" type="ORF">I6U51_18460</name>
</gene>
<proteinExistence type="predicted"/>
<name>A0A934HUR3_9CLOT</name>
<dbReference type="EMBL" id="JAEEGB010000029">
    <property type="protein sequence ID" value="MBI6874655.1"/>
    <property type="molecule type" value="Genomic_DNA"/>
</dbReference>
<reference evidence="3" key="1">
    <citation type="submission" date="2020-12" db="EMBL/GenBank/DDBJ databases">
        <title>Clostridium thailandense sp. nov., a novel acetogenic bacterium isolated from peat land soil in Thailand.</title>
        <authorList>
            <person name="Chaikitkaew S."/>
            <person name="Birkeland N.K."/>
        </authorList>
    </citation>
    <scope>NUCLEOTIDE SEQUENCE</scope>
    <source>
        <strain evidence="3">DSM 17425</strain>
    </source>
</reference>
<evidence type="ECO:0000313" key="4">
    <source>
        <dbReference type="Proteomes" id="UP000622687"/>
    </source>
</evidence>